<dbReference type="InterPro" id="IPR041622">
    <property type="entry name" value="SLATT_fungi"/>
</dbReference>
<dbReference type="VEuPathDB" id="FungiDB:HMPREF1541_03140"/>
<feature type="transmembrane region" description="Helical" evidence="2">
    <location>
        <begin position="62"/>
        <end position="86"/>
    </location>
</feature>
<reference evidence="4 5" key="1">
    <citation type="submission" date="2013-03" db="EMBL/GenBank/DDBJ databases">
        <title>The Genome Sequence of Phialophora europaea CBS 101466.</title>
        <authorList>
            <consortium name="The Broad Institute Genomics Platform"/>
            <person name="Cuomo C."/>
            <person name="de Hoog S."/>
            <person name="Gorbushina A."/>
            <person name="Walker B."/>
            <person name="Young S.K."/>
            <person name="Zeng Q."/>
            <person name="Gargeya S."/>
            <person name="Fitzgerald M."/>
            <person name="Haas B."/>
            <person name="Abouelleil A."/>
            <person name="Allen A.W."/>
            <person name="Alvarado L."/>
            <person name="Arachchi H.M."/>
            <person name="Berlin A.M."/>
            <person name="Chapman S.B."/>
            <person name="Gainer-Dewar J."/>
            <person name="Goldberg J."/>
            <person name="Griggs A."/>
            <person name="Gujja S."/>
            <person name="Hansen M."/>
            <person name="Howarth C."/>
            <person name="Imamovic A."/>
            <person name="Ireland A."/>
            <person name="Larimer J."/>
            <person name="McCowan C."/>
            <person name="Murphy C."/>
            <person name="Pearson M."/>
            <person name="Poon T.W."/>
            <person name="Priest M."/>
            <person name="Roberts A."/>
            <person name="Saif S."/>
            <person name="Shea T."/>
            <person name="Sisk P."/>
            <person name="Sykes S."/>
            <person name="Wortman J."/>
            <person name="Nusbaum C."/>
            <person name="Birren B."/>
        </authorList>
    </citation>
    <scope>NUCLEOTIDE SEQUENCE [LARGE SCALE GENOMIC DNA]</scope>
    <source>
        <strain evidence="4 5">CBS 101466</strain>
    </source>
</reference>
<feature type="domain" description="SMODS and SLOG-associating 2TM effector" evidence="3">
    <location>
        <begin position="48"/>
        <end position="179"/>
    </location>
</feature>
<organism evidence="4 5">
    <name type="scientific">Cyphellophora europaea (strain CBS 101466)</name>
    <name type="common">Phialophora europaea</name>
    <dbReference type="NCBI Taxonomy" id="1220924"/>
    <lineage>
        <taxon>Eukaryota</taxon>
        <taxon>Fungi</taxon>
        <taxon>Dikarya</taxon>
        <taxon>Ascomycota</taxon>
        <taxon>Pezizomycotina</taxon>
        <taxon>Eurotiomycetes</taxon>
        <taxon>Chaetothyriomycetidae</taxon>
        <taxon>Chaetothyriales</taxon>
        <taxon>Cyphellophoraceae</taxon>
        <taxon>Cyphellophora</taxon>
    </lineage>
</organism>
<protein>
    <recommendedName>
        <fullName evidence="3">SMODS and SLOG-associating 2TM effector domain-containing protein</fullName>
    </recommendedName>
</protein>
<dbReference type="InParanoid" id="W2RXZ8"/>
<accession>W2RXZ8</accession>
<gene>
    <name evidence="4" type="ORF">HMPREF1541_03140</name>
</gene>
<evidence type="ECO:0000313" key="5">
    <source>
        <dbReference type="Proteomes" id="UP000030752"/>
    </source>
</evidence>
<dbReference type="PANTHER" id="PTHR38793">
    <property type="entry name" value="SLATT_FUNGAL DOMAIN-CONTAINING PROTEIN-RELATED"/>
    <property type="match status" value="1"/>
</dbReference>
<keyword evidence="5" id="KW-1185">Reference proteome</keyword>
<dbReference type="eggNOG" id="ENOG502SJQ8">
    <property type="taxonomic scope" value="Eukaryota"/>
</dbReference>
<dbReference type="EMBL" id="KB822719">
    <property type="protein sequence ID" value="ETN41205.1"/>
    <property type="molecule type" value="Genomic_DNA"/>
</dbReference>
<dbReference type="PRINTS" id="PR01217">
    <property type="entry name" value="PRICHEXTENSN"/>
</dbReference>
<sequence>MPDEETPLLWDASALDDPHKQFCALSGVPPSNAKDKHPYIGPKTLYGRATHRYTKARRSHNFMAALNNTLLLSQVLLGATMTALGASESSHILITVFGVMNTVIAGLVAYLKSRGQPARTRMFRDDLERVVDEIENSETMWLGISQGIHGYDEIDIDDKVTVRSEVARLMRLYEKATRNFMMSNPDNYLMGQTDGSGTALRSRAGIGGGFPPAPVTLPAIPSTIPAAGAPDPSAPPAAIPAPPAEEDPDQSPATAPPKPPTPPPEEAKGKEPAADTKDSSAGSSKDTPQSSEDSKDKPPSYKATPPESKELSKPAVPPQSSAETPAEAPPAADPDESPATAAKGFEKSDDEDEDDKKMKAKS</sequence>
<feature type="compositionally biased region" description="Basic and acidic residues" evidence="1">
    <location>
        <begin position="265"/>
        <end position="278"/>
    </location>
</feature>
<feature type="compositionally biased region" description="Polar residues" evidence="1">
    <location>
        <begin position="279"/>
        <end position="291"/>
    </location>
</feature>
<feature type="compositionally biased region" description="Pro residues" evidence="1">
    <location>
        <begin position="232"/>
        <end position="243"/>
    </location>
</feature>
<evidence type="ECO:0000256" key="2">
    <source>
        <dbReference type="SAM" id="Phobius"/>
    </source>
</evidence>
<dbReference type="NCBIfam" id="NF033635">
    <property type="entry name" value="SLATT_fungal"/>
    <property type="match status" value="1"/>
</dbReference>
<dbReference type="PANTHER" id="PTHR38793:SF3">
    <property type="entry name" value="SMODS AND SLOG-ASSOCIATING 2TM EFFECTOR DOMAIN-CONTAINING PROTEIN"/>
    <property type="match status" value="1"/>
</dbReference>
<evidence type="ECO:0000259" key="3">
    <source>
        <dbReference type="Pfam" id="PF18142"/>
    </source>
</evidence>
<dbReference type="RefSeq" id="XP_008715714.1">
    <property type="nucleotide sequence ID" value="XM_008717492.1"/>
</dbReference>
<dbReference type="Proteomes" id="UP000030752">
    <property type="component" value="Unassembled WGS sequence"/>
</dbReference>
<dbReference type="HOGENOM" id="CLU_041298_0_0_1"/>
<keyword evidence="2" id="KW-0472">Membrane</keyword>
<keyword evidence="2" id="KW-1133">Transmembrane helix</keyword>
<keyword evidence="2" id="KW-0812">Transmembrane</keyword>
<feature type="region of interest" description="Disordered" evidence="1">
    <location>
        <begin position="217"/>
        <end position="362"/>
    </location>
</feature>
<dbReference type="Pfam" id="PF18142">
    <property type="entry name" value="SLATT_fungal"/>
    <property type="match status" value="1"/>
</dbReference>
<evidence type="ECO:0000256" key="1">
    <source>
        <dbReference type="SAM" id="MobiDB-lite"/>
    </source>
</evidence>
<name>W2RXZ8_CYPE1</name>
<dbReference type="OrthoDB" id="4472872at2759"/>
<proteinExistence type="predicted"/>
<dbReference type="AlphaFoldDB" id="W2RXZ8"/>
<feature type="transmembrane region" description="Helical" evidence="2">
    <location>
        <begin position="92"/>
        <end position="111"/>
    </location>
</feature>
<dbReference type="GeneID" id="19970479"/>
<feature type="compositionally biased region" description="Pro residues" evidence="1">
    <location>
        <begin position="254"/>
        <end position="264"/>
    </location>
</feature>
<evidence type="ECO:0000313" key="4">
    <source>
        <dbReference type="EMBL" id="ETN41205.1"/>
    </source>
</evidence>